<gene>
    <name evidence="2" type="ORF">AO498_13285</name>
</gene>
<sequence length="412" mass="44791">MAFLAAIFNQSGAMEIPKAIGKTIELWFDGFFSLLGFTLQMMMILTLGYSLALFEPVNRFLVRLASKPSNFMQGLLLVALVTMVAGLFNWGFGLIIGAILAKTVQKTFQNKGIPSNPGLLAAAGYLGMAIWHGGLSASAPLAVADQNHFLVQTTGVISVEETLFSGKNFVISGGLFLVFVLTTLLLNKISSKQDEKVEGVPFHPISPGKEDRYGYYAGIFLILVLVGITFLSEKGIIQKFSLNWVIFLLLGLTLFFYKSSERMIVSVGHGLKASSEIFLQFPFYAGILGLLGGSGIIRLISEYLINNTSESTFPAVAFISAAGVNLLIPSGGGQWAIQGEVLLLTAKDLGMNLGEIVLAFAYGDQISNLLQPFWALPLLSITGVPIRKIFPYTFVYFLAGFGYLFLMMFVLF</sequence>
<feature type="transmembrane region" description="Helical" evidence="1">
    <location>
        <begin position="237"/>
        <end position="257"/>
    </location>
</feature>
<dbReference type="EMBL" id="CP012836">
    <property type="protein sequence ID" value="AMQ57415.1"/>
    <property type="molecule type" value="Genomic_DNA"/>
</dbReference>
<feature type="transmembrane region" description="Helical" evidence="1">
    <location>
        <begin position="312"/>
        <end position="329"/>
    </location>
</feature>
<organism evidence="2 3">
    <name type="scientific">Algoriphagus sanaruensis</name>
    <dbReference type="NCBI Taxonomy" id="1727163"/>
    <lineage>
        <taxon>Bacteria</taxon>
        <taxon>Pseudomonadati</taxon>
        <taxon>Bacteroidota</taxon>
        <taxon>Cytophagia</taxon>
        <taxon>Cytophagales</taxon>
        <taxon>Cyclobacteriaceae</taxon>
        <taxon>Algoriphagus</taxon>
    </lineage>
</organism>
<protein>
    <recommendedName>
        <fullName evidence="4">Short-chain fatty acid transporter</fullName>
    </recommendedName>
</protein>
<dbReference type="STRING" id="1727163.AO498_13285"/>
<dbReference type="GO" id="GO:0005886">
    <property type="term" value="C:plasma membrane"/>
    <property type="evidence" value="ECO:0007669"/>
    <property type="project" value="TreeGrafter"/>
</dbReference>
<reference evidence="2 3" key="2">
    <citation type="journal article" date="2016" name="Genome Announc.">
        <title>Complete Genome Sequence of Algoriphagus sp. Strain M8-2, Isolated from a Brackish Lake.</title>
        <authorList>
            <person name="Muraguchi Y."/>
            <person name="Kushimoto K."/>
            <person name="Ohtsubo Y."/>
            <person name="Suzuki T."/>
            <person name="Dohra H."/>
            <person name="Kimbara K."/>
            <person name="Shintani M."/>
        </authorList>
    </citation>
    <scope>NUCLEOTIDE SEQUENCE [LARGE SCALE GENOMIC DNA]</scope>
    <source>
        <strain evidence="2 3">M8-2</strain>
    </source>
</reference>
<keyword evidence="1" id="KW-1133">Transmembrane helix</keyword>
<dbReference type="Pfam" id="PF02667">
    <property type="entry name" value="SCFA_trans"/>
    <property type="match status" value="2"/>
</dbReference>
<dbReference type="PANTHER" id="PTHR41983">
    <property type="entry name" value="SHORT-CHAIN FATTY ACID TRANSPORTER-RELATED"/>
    <property type="match status" value="1"/>
</dbReference>
<feature type="transmembrane region" description="Helical" evidence="1">
    <location>
        <begin position="277"/>
        <end position="300"/>
    </location>
</feature>
<evidence type="ECO:0000313" key="3">
    <source>
        <dbReference type="Proteomes" id="UP000073816"/>
    </source>
</evidence>
<feature type="transmembrane region" description="Helical" evidence="1">
    <location>
        <begin position="393"/>
        <end position="411"/>
    </location>
</feature>
<keyword evidence="1" id="KW-0472">Membrane</keyword>
<feature type="transmembrane region" description="Helical" evidence="1">
    <location>
        <begin position="75"/>
        <end position="101"/>
    </location>
</feature>
<dbReference type="PATRIC" id="fig|1727163.4.peg.2771"/>
<reference evidence="3" key="1">
    <citation type="submission" date="2015-09" db="EMBL/GenBank/DDBJ databases">
        <title>Complete sequence of Algoriphagus sp. M8-2.</title>
        <authorList>
            <person name="Shintani M."/>
        </authorList>
    </citation>
    <scope>NUCLEOTIDE SEQUENCE [LARGE SCALE GENOMIC DNA]</scope>
    <source>
        <strain evidence="3">M8-2</strain>
    </source>
</reference>
<evidence type="ECO:0000313" key="2">
    <source>
        <dbReference type="EMBL" id="AMQ57415.1"/>
    </source>
</evidence>
<accession>A0A142EQL0</accession>
<proteinExistence type="predicted"/>
<dbReference type="Proteomes" id="UP000073816">
    <property type="component" value="Chromosome"/>
</dbReference>
<feature type="transmembrane region" description="Helical" evidence="1">
    <location>
        <begin position="213"/>
        <end position="231"/>
    </location>
</feature>
<dbReference type="PANTHER" id="PTHR41983:SF2">
    <property type="entry name" value="SHORT-CHAIN FATTY ACID TRANSPORTER-RELATED"/>
    <property type="match status" value="1"/>
</dbReference>
<feature type="transmembrane region" description="Helical" evidence="1">
    <location>
        <begin position="169"/>
        <end position="186"/>
    </location>
</feature>
<evidence type="ECO:0000256" key="1">
    <source>
        <dbReference type="SAM" id="Phobius"/>
    </source>
</evidence>
<keyword evidence="1" id="KW-0812">Transmembrane</keyword>
<dbReference type="AlphaFoldDB" id="A0A142EQL0"/>
<evidence type="ECO:0008006" key="4">
    <source>
        <dbReference type="Google" id="ProtNLM"/>
    </source>
</evidence>
<name>A0A142EQL0_9BACT</name>
<keyword evidence="3" id="KW-1185">Reference proteome</keyword>
<feature type="transmembrane region" description="Helical" evidence="1">
    <location>
        <begin position="31"/>
        <end position="54"/>
    </location>
</feature>
<dbReference type="InterPro" id="IPR006160">
    <property type="entry name" value="SCFA_transpt_AtoE"/>
</dbReference>
<dbReference type="KEGG" id="alm:AO498_13285"/>